<dbReference type="InterPro" id="IPR027417">
    <property type="entry name" value="P-loop_NTPase"/>
</dbReference>
<feature type="domain" description="NB-ARC" evidence="7">
    <location>
        <begin position="207"/>
        <end position="365"/>
    </location>
</feature>
<dbReference type="InterPro" id="IPR036388">
    <property type="entry name" value="WH-like_DNA-bd_sf"/>
</dbReference>
<dbReference type="Gene3D" id="1.10.8.430">
    <property type="entry name" value="Helical domain of apoptotic protease-activating factors"/>
    <property type="match status" value="1"/>
</dbReference>
<dbReference type="GO" id="GO:0043531">
    <property type="term" value="F:ADP binding"/>
    <property type="evidence" value="ECO:0007669"/>
    <property type="project" value="InterPro"/>
</dbReference>
<dbReference type="AlphaFoldDB" id="A0AAV1DZN1"/>
<dbReference type="Pfam" id="PF25019">
    <property type="entry name" value="LRR_R13L1-DRL21"/>
    <property type="match status" value="1"/>
</dbReference>
<dbReference type="PRINTS" id="PR00364">
    <property type="entry name" value="DISEASERSIST"/>
</dbReference>
<name>A0AAV1DZN1_OLDCO</name>
<feature type="domain" description="R13L1/DRL21-like LRR repeat region" evidence="10">
    <location>
        <begin position="692"/>
        <end position="834"/>
    </location>
</feature>
<dbReference type="PANTHER" id="PTHR36766:SF70">
    <property type="entry name" value="DISEASE RESISTANCE PROTEIN RGA4"/>
    <property type="match status" value="1"/>
</dbReference>
<comment type="similarity">
    <text evidence="1">Belongs to the disease resistance NB-LRR family.</text>
</comment>
<dbReference type="GO" id="GO:0006952">
    <property type="term" value="P:defense response"/>
    <property type="evidence" value="ECO:0007669"/>
    <property type="project" value="UniProtKB-KW"/>
</dbReference>
<dbReference type="FunFam" id="1.10.10.10:FF:000322">
    <property type="entry name" value="Probable disease resistance protein At1g63360"/>
    <property type="match status" value="1"/>
</dbReference>
<evidence type="ECO:0000259" key="8">
    <source>
        <dbReference type="Pfam" id="PF18052"/>
    </source>
</evidence>
<dbReference type="InterPro" id="IPR042197">
    <property type="entry name" value="Apaf_helical"/>
</dbReference>
<dbReference type="InterPro" id="IPR056789">
    <property type="entry name" value="LRR_R13L1-DRL21"/>
</dbReference>
<feature type="domain" description="Disease resistance N-terminal" evidence="8">
    <location>
        <begin position="5"/>
        <end position="91"/>
    </location>
</feature>
<proteinExistence type="inferred from homology"/>
<dbReference type="PANTHER" id="PTHR36766">
    <property type="entry name" value="PLANT BROAD-SPECTRUM MILDEW RESISTANCE PROTEIN RPW8"/>
    <property type="match status" value="1"/>
</dbReference>
<gene>
    <name evidence="11" type="ORF">OLC1_LOCUS20293</name>
</gene>
<keyword evidence="12" id="KW-1185">Reference proteome</keyword>
<dbReference type="Gene3D" id="1.20.5.4130">
    <property type="match status" value="1"/>
</dbReference>
<dbReference type="GO" id="GO:0005524">
    <property type="term" value="F:ATP binding"/>
    <property type="evidence" value="ECO:0007669"/>
    <property type="project" value="UniProtKB-KW"/>
</dbReference>
<dbReference type="Gene3D" id="3.40.50.300">
    <property type="entry name" value="P-loop containing nucleotide triphosphate hydrolases"/>
    <property type="match status" value="1"/>
</dbReference>
<evidence type="ECO:0000256" key="3">
    <source>
        <dbReference type="ARBA" id="ARBA00022737"/>
    </source>
</evidence>
<dbReference type="InterPro" id="IPR002182">
    <property type="entry name" value="NB-ARC"/>
</dbReference>
<evidence type="ECO:0000259" key="10">
    <source>
        <dbReference type="Pfam" id="PF25019"/>
    </source>
</evidence>
<dbReference type="InterPro" id="IPR041118">
    <property type="entry name" value="Rx_N"/>
</dbReference>
<evidence type="ECO:0000313" key="11">
    <source>
        <dbReference type="EMBL" id="CAI9113247.1"/>
    </source>
</evidence>
<dbReference type="SUPFAM" id="SSF52058">
    <property type="entry name" value="L domain-like"/>
    <property type="match status" value="2"/>
</dbReference>
<dbReference type="Gene3D" id="3.80.10.10">
    <property type="entry name" value="Ribonuclease Inhibitor"/>
    <property type="match status" value="2"/>
</dbReference>
<dbReference type="Pfam" id="PF18052">
    <property type="entry name" value="Rx_N"/>
    <property type="match status" value="1"/>
</dbReference>
<accession>A0AAV1DZN1</accession>
<dbReference type="InterPro" id="IPR032675">
    <property type="entry name" value="LRR_dom_sf"/>
</dbReference>
<evidence type="ECO:0000259" key="7">
    <source>
        <dbReference type="Pfam" id="PF00931"/>
    </source>
</evidence>
<evidence type="ECO:0000313" key="12">
    <source>
        <dbReference type="Proteomes" id="UP001161247"/>
    </source>
</evidence>
<dbReference type="Pfam" id="PF23559">
    <property type="entry name" value="WHD_DRP"/>
    <property type="match status" value="1"/>
</dbReference>
<dbReference type="SUPFAM" id="SSF52540">
    <property type="entry name" value="P-loop containing nucleoside triphosphate hydrolases"/>
    <property type="match status" value="1"/>
</dbReference>
<evidence type="ECO:0000259" key="9">
    <source>
        <dbReference type="Pfam" id="PF23559"/>
    </source>
</evidence>
<reference evidence="11" key="1">
    <citation type="submission" date="2023-03" db="EMBL/GenBank/DDBJ databases">
        <authorList>
            <person name="Julca I."/>
        </authorList>
    </citation>
    <scope>NUCLEOTIDE SEQUENCE</scope>
</reference>
<feature type="domain" description="Disease resistance protein winged helix" evidence="9">
    <location>
        <begin position="453"/>
        <end position="529"/>
    </location>
</feature>
<dbReference type="Gene3D" id="1.10.10.10">
    <property type="entry name" value="Winged helix-like DNA-binding domain superfamily/Winged helix DNA-binding domain"/>
    <property type="match status" value="1"/>
</dbReference>
<keyword evidence="2" id="KW-0433">Leucine-rich repeat</keyword>
<evidence type="ECO:0000256" key="2">
    <source>
        <dbReference type="ARBA" id="ARBA00022614"/>
    </source>
</evidence>
<keyword evidence="5" id="KW-0611">Plant defense</keyword>
<dbReference type="InterPro" id="IPR058922">
    <property type="entry name" value="WHD_DRP"/>
</dbReference>
<evidence type="ECO:0000256" key="5">
    <source>
        <dbReference type="ARBA" id="ARBA00022821"/>
    </source>
</evidence>
<evidence type="ECO:0000256" key="4">
    <source>
        <dbReference type="ARBA" id="ARBA00022741"/>
    </source>
</evidence>
<dbReference type="Proteomes" id="UP001161247">
    <property type="component" value="Chromosome 7"/>
</dbReference>
<keyword evidence="6" id="KW-0067">ATP-binding</keyword>
<evidence type="ECO:0000256" key="6">
    <source>
        <dbReference type="ARBA" id="ARBA00022840"/>
    </source>
</evidence>
<dbReference type="Pfam" id="PF00931">
    <property type="entry name" value="NB-ARC"/>
    <property type="match status" value="1"/>
</dbReference>
<dbReference type="GO" id="GO:0051707">
    <property type="term" value="P:response to other organism"/>
    <property type="evidence" value="ECO:0007669"/>
    <property type="project" value="UniProtKB-ARBA"/>
</dbReference>
<keyword evidence="3" id="KW-0677">Repeat</keyword>
<sequence>MADTLSFLLEKAVSLATDRICLMFGFNKDLEAFQESARMVQAVLADAQGKQIESEMVRVWLEKVERLVYDVDNVFTELNYEILRKARFVRTGLGKEKKYEHLRQKAISMNKSRWGKVRLLCSSKHGVSFHWRMSSKFREINKKLEECHLEAVEIGLIETSAASNADSIGAEAALIREMISPVAPNFVVGRAKEESEIVSILLGSSNQNAVSFLPIVGVAGLGKTILATSIYNNQQIDNHFSKKVWIRGSKKFEVTKLFSLILESLREGEKTKMSSRQDDIVRGIRRELHGKRFLLVLDGFCNEIPELWDEFFVSLEGLNTANGSCCLLTTRLLTTAKMVCTHDPYFLGKLNDDDCWSIVSHKATRGGEMPAELNVFKNRILSKCQGLRLAASAIGGLLCLQKREDWPSIMEDKVLKFEGIHDEGDNGLMKILKLSFEYLPFSSIKTCFAYLSVFPEDELISGEELIQLWMAEGFIDQPVGERKTSLTMEETGRTYLKILVQSSLLEEINGLRYPAGECYKMHDLVRDLAKQVSKADSRNPGRYLTLESFEEGEEIVLNHSQWARTLLVNCSMNDEMLLKLKYLHVLTFSRGEMNEYLPSISKLKHLCYLDLSHSKIKTLPESLCKLLSLQTLKLPDDMQSLPKRMNNLISLRHLYYFHSDKNFKMPPKLGRLCSLQTLEFFNIGETSEGCGIEELGYMNELRGNLAIRNLELVKKKRKARQANLSGKENLLRLEFQWGSTAREFITYFDEELDEWISCIYYLDTARENKLLESLKPHPNLRELVIRNFMGSKLPEWLGKMSALVTLELSYCEECNKLSALGNLKCLESLTLIRMKNLVEWKETGENDDILFRKLNYLVVHDCPNLVWCPLDLRQIPSLKTMQFSYCRKSFPGGFSHHKSLRDLCIGPFSNDSVESFDWSGLLSCSSTLRDLRIIGFLQPPLLPDQLQSFSFLTGLELVRYDSLESLPEWLGNLVSLEILRLKYFEKLQRLSSLNAMIRLAKLRSLDFWYCSLLERTFNRDKSRPGAYWFRIFSCLPNLEVEFNGLIKQSRSLLDHKTNLQGEGLRSRV</sequence>
<protein>
    <submittedName>
        <fullName evidence="11">OLC1v1013820C1</fullName>
    </submittedName>
</protein>
<evidence type="ECO:0000256" key="1">
    <source>
        <dbReference type="ARBA" id="ARBA00008894"/>
    </source>
</evidence>
<dbReference type="EMBL" id="OX459124">
    <property type="protein sequence ID" value="CAI9113247.1"/>
    <property type="molecule type" value="Genomic_DNA"/>
</dbReference>
<organism evidence="11 12">
    <name type="scientific">Oldenlandia corymbosa var. corymbosa</name>
    <dbReference type="NCBI Taxonomy" id="529605"/>
    <lineage>
        <taxon>Eukaryota</taxon>
        <taxon>Viridiplantae</taxon>
        <taxon>Streptophyta</taxon>
        <taxon>Embryophyta</taxon>
        <taxon>Tracheophyta</taxon>
        <taxon>Spermatophyta</taxon>
        <taxon>Magnoliopsida</taxon>
        <taxon>eudicotyledons</taxon>
        <taxon>Gunneridae</taxon>
        <taxon>Pentapetalae</taxon>
        <taxon>asterids</taxon>
        <taxon>lamiids</taxon>
        <taxon>Gentianales</taxon>
        <taxon>Rubiaceae</taxon>
        <taxon>Rubioideae</taxon>
        <taxon>Spermacoceae</taxon>
        <taxon>Hedyotis-Oldenlandia complex</taxon>
        <taxon>Oldenlandia</taxon>
    </lineage>
</organism>
<keyword evidence="4" id="KW-0547">Nucleotide-binding</keyword>